<name>A0A1G2G7J9_9BACT</name>
<organism evidence="2 3">
    <name type="scientific">Candidatus Ryanbacteria bacterium RIFCSPHIGHO2_01_FULL_48_27</name>
    <dbReference type="NCBI Taxonomy" id="1802115"/>
    <lineage>
        <taxon>Bacteria</taxon>
        <taxon>Candidatus Ryaniibacteriota</taxon>
    </lineage>
</organism>
<keyword evidence="1" id="KW-0472">Membrane</keyword>
<evidence type="ECO:0000256" key="1">
    <source>
        <dbReference type="SAM" id="Phobius"/>
    </source>
</evidence>
<sequence>MDLHDKKFIFVGVTLILFLFFMALGMYLFFERYEVHTIPDQNGCTMEAKICPDGSAVGRSGPNCEFTPCPLEIDDRDNRPCQDSCGDGACQEVVCLGTGCACAETSQSCPQDCSLLDHDSAHGGQGEQ</sequence>
<evidence type="ECO:0000313" key="2">
    <source>
        <dbReference type="EMBL" id="OGZ46153.1"/>
    </source>
</evidence>
<dbReference type="Proteomes" id="UP000177785">
    <property type="component" value="Unassembled WGS sequence"/>
</dbReference>
<proteinExistence type="predicted"/>
<feature type="transmembrane region" description="Helical" evidence="1">
    <location>
        <begin position="7"/>
        <end position="30"/>
    </location>
</feature>
<comment type="caution">
    <text evidence="2">The sequence shown here is derived from an EMBL/GenBank/DDBJ whole genome shotgun (WGS) entry which is preliminary data.</text>
</comment>
<reference evidence="2 3" key="1">
    <citation type="journal article" date="2016" name="Nat. Commun.">
        <title>Thousands of microbial genomes shed light on interconnected biogeochemical processes in an aquifer system.</title>
        <authorList>
            <person name="Anantharaman K."/>
            <person name="Brown C.T."/>
            <person name="Hug L.A."/>
            <person name="Sharon I."/>
            <person name="Castelle C.J."/>
            <person name="Probst A.J."/>
            <person name="Thomas B.C."/>
            <person name="Singh A."/>
            <person name="Wilkins M.J."/>
            <person name="Karaoz U."/>
            <person name="Brodie E.L."/>
            <person name="Williams K.H."/>
            <person name="Hubbard S.S."/>
            <person name="Banfield J.F."/>
        </authorList>
    </citation>
    <scope>NUCLEOTIDE SEQUENCE [LARGE SCALE GENOMIC DNA]</scope>
</reference>
<accession>A0A1G2G7J9</accession>
<dbReference type="STRING" id="1802115.A2756_06085"/>
<protein>
    <submittedName>
        <fullName evidence="2">Uncharacterized protein</fullName>
    </submittedName>
</protein>
<dbReference type="AlphaFoldDB" id="A0A1G2G7J9"/>
<dbReference type="EMBL" id="MHNL01000001">
    <property type="protein sequence ID" value="OGZ46153.1"/>
    <property type="molecule type" value="Genomic_DNA"/>
</dbReference>
<gene>
    <name evidence="2" type="ORF">A2756_06085</name>
</gene>
<keyword evidence="1" id="KW-1133">Transmembrane helix</keyword>
<evidence type="ECO:0000313" key="3">
    <source>
        <dbReference type="Proteomes" id="UP000177785"/>
    </source>
</evidence>
<keyword evidence="1" id="KW-0812">Transmembrane</keyword>